<dbReference type="EMBL" id="PYWC01000007">
    <property type="protein sequence ID" value="PWW79687.1"/>
    <property type="molecule type" value="Genomic_DNA"/>
</dbReference>
<feature type="compositionally biased region" description="Basic residues" evidence="1">
    <location>
        <begin position="83"/>
        <end position="97"/>
    </location>
</feature>
<sequence length="109" mass="12182">MERQREKSLPGGVEVTGVDGVSMQNIQWTVLYSTVRVLCPTFVAGVSNRYGYAPGCPTHSMLPRSSMYILYSDWQVSPPQRGGTKKKKKKKKKKKQKKDTSPGKFTCAP</sequence>
<evidence type="ECO:0000313" key="2">
    <source>
        <dbReference type="EMBL" id="PWW79687.1"/>
    </source>
</evidence>
<keyword evidence="3" id="KW-1185">Reference proteome</keyword>
<dbReference type="AlphaFoldDB" id="A0A317T1P2"/>
<dbReference type="Proteomes" id="UP000246991">
    <property type="component" value="Unassembled WGS sequence"/>
</dbReference>
<name>A0A317T1P2_9PEZI</name>
<feature type="region of interest" description="Disordered" evidence="1">
    <location>
        <begin position="76"/>
        <end position="109"/>
    </location>
</feature>
<evidence type="ECO:0000256" key="1">
    <source>
        <dbReference type="SAM" id="MobiDB-lite"/>
    </source>
</evidence>
<gene>
    <name evidence="2" type="ORF">C7212DRAFT_341951</name>
</gene>
<organism evidence="2 3">
    <name type="scientific">Tuber magnatum</name>
    <name type="common">white Piedmont truffle</name>
    <dbReference type="NCBI Taxonomy" id="42249"/>
    <lineage>
        <taxon>Eukaryota</taxon>
        <taxon>Fungi</taxon>
        <taxon>Dikarya</taxon>
        <taxon>Ascomycota</taxon>
        <taxon>Pezizomycotina</taxon>
        <taxon>Pezizomycetes</taxon>
        <taxon>Pezizales</taxon>
        <taxon>Tuberaceae</taxon>
        <taxon>Tuber</taxon>
    </lineage>
</organism>
<evidence type="ECO:0000313" key="3">
    <source>
        <dbReference type="Proteomes" id="UP000246991"/>
    </source>
</evidence>
<accession>A0A317T1P2</accession>
<comment type="caution">
    <text evidence="2">The sequence shown here is derived from an EMBL/GenBank/DDBJ whole genome shotgun (WGS) entry which is preliminary data.</text>
</comment>
<reference evidence="2 3" key="1">
    <citation type="submission" date="2018-03" db="EMBL/GenBank/DDBJ databases">
        <title>Genomes of Pezizomycetes fungi and the evolution of truffles.</title>
        <authorList>
            <person name="Murat C."/>
            <person name="Payen T."/>
            <person name="Noel B."/>
            <person name="Kuo A."/>
            <person name="Martin F.M."/>
        </authorList>
    </citation>
    <scope>NUCLEOTIDE SEQUENCE [LARGE SCALE GENOMIC DNA]</scope>
    <source>
        <strain evidence="2">091103-1</strain>
    </source>
</reference>
<protein>
    <submittedName>
        <fullName evidence="2">Uncharacterized protein</fullName>
    </submittedName>
</protein>
<proteinExistence type="predicted"/>